<gene>
    <name evidence="2" type="ORF">M404DRAFT_830488</name>
</gene>
<feature type="region of interest" description="Disordered" evidence="1">
    <location>
        <begin position="1"/>
        <end position="23"/>
    </location>
</feature>
<keyword evidence="3" id="KW-1185">Reference proteome</keyword>
<dbReference type="InParanoid" id="A0A0C3PR52"/>
<reference evidence="3" key="2">
    <citation type="submission" date="2015-01" db="EMBL/GenBank/DDBJ databases">
        <title>Evolutionary Origins and Diversification of the Mycorrhizal Mutualists.</title>
        <authorList>
            <consortium name="DOE Joint Genome Institute"/>
            <consortium name="Mycorrhizal Genomics Consortium"/>
            <person name="Kohler A."/>
            <person name="Kuo A."/>
            <person name="Nagy L.G."/>
            <person name="Floudas D."/>
            <person name="Copeland A."/>
            <person name="Barry K.W."/>
            <person name="Cichocki N."/>
            <person name="Veneault-Fourrey C."/>
            <person name="LaButti K."/>
            <person name="Lindquist E.A."/>
            <person name="Lipzen A."/>
            <person name="Lundell T."/>
            <person name="Morin E."/>
            <person name="Murat C."/>
            <person name="Riley R."/>
            <person name="Ohm R."/>
            <person name="Sun H."/>
            <person name="Tunlid A."/>
            <person name="Henrissat B."/>
            <person name="Grigoriev I.V."/>
            <person name="Hibbett D.S."/>
            <person name="Martin F."/>
        </authorList>
    </citation>
    <scope>NUCLEOTIDE SEQUENCE [LARGE SCALE GENOMIC DNA]</scope>
    <source>
        <strain evidence="3">Marx 270</strain>
    </source>
</reference>
<reference evidence="2 3" key="1">
    <citation type="submission" date="2014-04" db="EMBL/GenBank/DDBJ databases">
        <authorList>
            <consortium name="DOE Joint Genome Institute"/>
            <person name="Kuo A."/>
            <person name="Kohler A."/>
            <person name="Costa M.D."/>
            <person name="Nagy L.G."/>
            <person name="Floudas D."/>
            <person name="Copeland A."/>
            <person name="Barry K.W."/>
            <person name="Cichocki N."/>
            <person name="Veneault-Fourrey C."/>
            <person name="LaButti K."/>
            <person name="Lindquist E.A."/>
            <person name="Lipzen A."/>
            <person name="Lundell T."/>
            <person name="Morin E."/>
            <person name="Murat C."/>
            <person name="Sun H."/>
            <person name="Tunlid A."/>
            <person name="Henrissat B."/>
            <person name="Grigoriev I.V."/>
            <person name="Hibbett D.S."/>
            <person name="Martin F."/>
            <person name="Nordberg H.P."/>
            <person name="Cantor M.N."/>
            <person name="Hua S.X."/>
        </authorList>
    </citation>
    <scope>NUCLEOTIDE SEQUENCE [LARGE SCALE GENOMIC DNA]</scope>
    <source>
        <strain evidence="2 3">Marx 270</strain>
    </source>
</reference>
<sequence length="109" mass="12183">MAQATRERSKRDDSGGSGRGVCSDSLHGRLYTIRGLRRSHSGSLFVGSEISVRGIEAFYTALLLERSPRTYRSVLSSLKEIEVVASTQYTSLRRQSCFSTLLRIKLIKL</sequence>
<evidence type="ECO:0000313" key="2">
    <source>
        <dbReference type="EMBL" id="KIO11049.1"/>
    </source>
</evidence>
<dbReference type="Proteomes" id="UP000054217">
    <property type="component" value="Unassembled WGS sequence"/>
</dbReference>
<dbReference type="AlphaFoldDB" id="A0A0C3PR52"/>
<dbReference type="EMBL" id="KN831950">
    <property type="protein sequence ID" value="KIO11049.1"/>
    <property type="molecule type" value="Genomic_DNA"/>
</dbReference>
<accession>A0A0C3PR52</accession>
<evidence type="ECO:0000256" key="1">
    <source>
        <dbReference type="SAM" id="MobiDB-lite"/>
    </source>
</evidence>
<protein>
    <submittedName>
        <fullName evidence="2">Uncharacterized protein</fullName>
    </submittedName>
</protein>
<proteinExistence type="predicted"/>
<organism evidence="2 3">
    <name type="scientific">Pisolithus tinctorius Marx 270</name>
    <dbReference type="NCBI Taxonomy" id="870435"/>
    <lineage>
        <taxon>Eukaryota</taxon>
        <taxon>Fungi</taxon>
        <taxon>Dikarya</taxon>
        <taxon>Basidiomycota</taxon>
        <taxon>Agaricomycotina</taxon>
        <taxon>Agaricomycetes</taxon>
        <taxon>Agaricomycetidae</taxon>
        <taxon>Boletales</taxon>
        <taxon>Sclerodermatineae</taxon>
        <taxon>Pisolithaceae</taxon>
        <taxon>Pisolithus</taxon>
    </lineage>
</organism>
<name>A0A0C3PR52_PISTI</name>
<dbReference type="HOGENOM" id="CLU_2185060_0_0_1"/>
<feature type="compositionally biased region" description="Basic and acidic residues" evidence="1">
    <location>
        <begin position="1"/>
        <end position="14"/>
    </location>
</feature>
<evidence type="ECO:0000313" key="3">
    <source>
        <dbReference type="Proteomes" id="UP000054217"/>
    </source>
</evidence>